<dbReference type="InterPro" id="IPR002794">
    <property type="entry name" value="DUF92_TMEM19"/>
</dbReference>
<keyword evidence="8" id="KW-1185">Reference proteome</keyword>
<comment type="similarity">
    <text evidence="2">Belongs to the TMEM19 family.</text>
</comment>
<feature type="transmembrane region" description="Helical" evidence="7">
    <location>
        <begin position="6"/>
        <end position="29"/>
    </location>
</feature>
<dbReference type="OMA" id="MSSFACC"/>
<keyword evidence="6 7" id="KW-0472">Membrane</keyword>
<feature type="transmembrane region" description="Helical" evidence="7">
    <location>
        <begin position="248"/>
        <end position="270"/>
    </location>
</feature>
<comment type="subcellular location">
    <subcellularLocation>
        <location evidence="1">Membrane</location>
        <topology evidence="1">Multi-pass membrane protein</topology>
    </subcellularLocation>
</comment>
<dbReference type="KEGG" id="aplc:110973050"/>
<dbReference type="CTD" id="55266"/>
<evidence type="ECO:0000256" key="7">
    <source>
        <dbReference type="SAM" id="Phobius"/>
    </source>
</evidence>
<dbReference type="OrthoDB" id="30881at2759"/>
<feature type="transmembrane region" description="Helical" evidence="7">
    <location>
        <begin position="306"/>
        <end position="326"/>
    </location>
</feature>
<sequence length="328" mass="35426">MIFFGALLSVVIPLSLLVWAVSMLGFTYMGSEAPIYPISPGRWLLTVTLPLFLAVSGLRKKNVTSGGAVLGYVVGFTMLMASYSFFMSLLAFFYTASKATKFKAEIKKKIEADYKEGGQRDWLQVISNGGIPTSLAIIYLVDSGFRDLPLDFRARYDTTWTSLALMSAFACCCGDTWSSEIGSVMGSRTPRLITNMSKVPVGTNGAVSFVGLLSSIVGGFMVGCGFYIGLLISFSSPAFKTATPQWPVVVFAAIAGLLGSLIDSLLGALFQYSAYDQRTHRVVSVASSTTEHICGWPILDNNAVNMLSSLLTSMIMPGICFAWWPIPT</sequence>
<dbReference type="RefSeq" id="XP_022079181.1">
    <property type="nucleotide sequence ID" value="XM_022223489.1"/>
</dbReference>
<evidence type="ECO:0000256" key="2">
    <source>
        <dbReference type="ARBA" id="ARBA00009012"/>
    </source>
</evidence>
<evidence type="ECO:0000313" key="9">
    <source>
        <dbReference type="RefSeq" id="XP_022079181.1"/>
    </source>
</evidence>
<evidence type="ECO:0000256" key="3">
    <source>
        <dbReference type="ARBA" id="ARBA00014258"/>
    </source>
</evidence>
<evidence type="ECO:0000256" key="4">
    <source>
        <dbReference type="ARBA" id="ARBA00022692"/>
    </source>
</evidence>
<evidence type="ECO:0000256" key="6">
    <source>
        <dbReference type="ARBA" id="ARBA00023136"/>
    </source>
</evidence>
<dbReference type="Proteomes" id="UP000694845">
    <property type="component" value="Unplaced"/>
</dbReference>
<feature type="transmembrane region" description="Helical" evidence="7">
    <location>
        <begin position="206"/>
        <end position="228"/>
    </location>
</feature>
<dbReference type="GO" id="GO:0016020">
    <property type="term" value="C:membrane"/>
    <property type="evidence" value="ECO:0007669"/>
    <property type="project" value="UniProtKB-SubCell"/>
</dbReference>
<accession>A0A8B7XG07</accession>
<gene>
    <name evidence="9" type="primary">LOC110973050</name>
</gene>
<organism evidence="8 9">
    <name type="scientific">Acanthaster planci</name>
    <name type="common">Crown-of-thorns starfish</name>
    <dbReference type="NCBI Taxonomy" id="133434"/>
    <lineage>
        <taxon>Eukaryota</taxon>
        <taxon>Metazoa</taxon>
        <taxon>Echinodermata</taxon>
        <taxon>Eleutherozoa</taxon>
        <taxon>Asterozoa</taxon>
        <taxon>Asteroidea</taxon>
        <taxon>Valvatacea</taxon>
        <taxon>Valvatida</taxon>
        <taxon>Acanthasteridae</taxon>
        <taxon>Acanthaster</taxon>
    </lineage>
</organism>
<dbReference type="Pfam" id="PF01940">
    <property type="entry name" value="DUF92"/>
    <property type="match status" value="1"/>
</dbReference>
<name>A0A8B7XG07_ACAPL</name>
<evidence type="ECO:0000256" key="5">
    <source>
        <dbReference type="ARBA" id="ARBA00022989"/>
    </source>
</evidence>
<keyword evidence="4 7" id="KW-0812">Transmembrane</keyword>
<dbReference type="GeneID" id="110973050"/>
<dbReference type="AlphaFoldDB" id="A0A8B7XG07"/>
<dbReference type="PANTHER" id="PTHR13353">
    <property type="entry name" value="TRANSMEMBRANE PROTEIN 19"/>
    <property type="match status" value="1"/>
</dbReference>
<proteinExistence type="inferred from homology"/>
<reference evidence="9" key="1">
    <citation type="submission" date="2025-08" db="UniProtKB">
        <authorList>
            <consortium name="RefSeq"/>
        </authorList>
    </citation>
    <scope>IDENTIFICATION</scope>
</reference>
<dbReference type="PANTHER" id="PTHR13353:SF5">
    <property type="entry name" value="TRANSMEMBRANE PROTEIN 19"/>
    <property type="match status" value="1"/>
</dbReference>
<evidence type="ECO:0000256" key="1">
    <source>
        <dbReference type="ARBA" id="ARBA00004141"/>
    </source>
</evidence>
<protein>
    <recommendedName>
        <fullName evidence="3">Transmembrane protein 19</fullName>
    </recommendedName>
</protein>
<feature type="transmembrane region" description="Helical" evidence="7">
    <location>
        <begin position="70"/>
        <end position="94"/>
    </location>
</feature>
<keyword evidence="5 7" id="KW-1133">Transmembrane helix</keyword>
<evidence type="ECO:0000313" key="8">
    <source>
        <dbReference type="Proteomes" id="UP000694845"/>
    </source>
</evidence>